<dbReference type="SUPFAM" id="SSF51569">
    <property type="entry name" value="Aldolase"/>
    <property type="match status" value="1"/>
</dbReference>
<evidence type="ECO:0000256" key="6">
    <source>
        <dbReference type="ARBA" id="ARBA00023239"/>
    </source>
</evidence>
<dbReference type="Gene3D" id="3.20.20.70">
    <property type="entry name" value="Aldolase class I"/>
    <property type="match status" value="1"/>
</dbReference>
<gene>
    <name evidence="7" type="ORF">MGWOODY_XGa1539</name>
</gene>
<dbReference type="EMBL" id="CZRL01000097">
    <property type="protein sequence ID" value="CUS53648.1"/>
    <property type="molecule type" value="Genomic_DNA"/>
</dbReference>
<accession>A0A160TW81</accession>
<dbReference type="AlphaFoldDB" id="A0A160TW81"/>
<dbReference type="InterPro" id="IPR013785">
    <property type="entry name" value="Aldolase_TIM"/>
</dbReference>
<protein>
    <recommendedName>
        <fullName evidence="4">fructose-bisphosphate aldolase</fullName>
        <ecNumber evidence="4">4.1.2.13</ecNumber>
    </recommendedName>
</protein>
<keyword evidence="5" id="KW-0324">Glycolysis</keyword>
<dbReference type="InterPro" id="IPR000741">
    <property type="entry name" value="FBA_I"/>
</dbReference>
<comment type="pathway">
    <text evidence="2">Carbohydrate degradation; glycolysis; D-glyceraldehyde 3-phosphate and glycerone phosphate from D-glucose: step 4/4.</text>
</comment>
<dbReference type="UniPathway" id="UPA00109">
    <property type="reaction ID" value="UER00183"/>
</dbReference>
<dbReference type="FunFam" id="3.20.20.70:FF:000140">
    <property type="entry name" value="Fructose-bisphosphate aldolase"/>
    <property type="match status" value="1"/>
</dbReference>
<name>A0A160TW81_9ZZZZ</name>
<evidence type="ECO:0000256" key="1">
    <source>
        <dbReference type="ARBA" id="ARBA00000441"/>
    </source>
</evidence>
<evidence type="ECO:0000313" key="7">
    <source>
        <dbReference type="EMBL" id="CUS53648.1"/>
    </source>
</evidence>
<comment type="catalytic activity">
    <reaction evidence="1">
        <text>beta-D-fructose 1,6-bisphosphate = D-glyceraldehyde 3-phosphate + dihydroxyacetone phosphate</text>
        <dbReference type="Rhea" id="RHEA:14729"/>
        <dbReference type="ChEBI" id="CHEBI:32966"/>
        <dbReference type="ChEBI" id="CHEBI:57642"/>
        <dbReference type="ChEBI" id="CHEBI:59776"/>
        <dbReference type="EC" id="4.1.2.13"/>
    </reaction>
</comment>
<proteinExistence type="inferred from homology"/>
<evidence type="ECO:0000256" key="5">
    <source>
        <dbReference type="ARBA" id="ARBA00023152"/>
    </source>
</evidence>
<evidence type="ECO:0000256" key="3">
    <source>
        <dbReference type="ARBA" id="ARBA00010387"/>
    </source>
</evidence>
<sequence length="347" mass="37057">MDKEEAAMNIDTLKTTAQAMVAPGRGILAMDESSPTCNKRFEGLGIPTTIEMRREYRTMLVSSPGLGDHIGGAILFDETLRDHTTDGRSFVQALQEQGIVPGIKVDTGAKDLALHPGEKVTEGLDGLGPRLAEYAELGARFAKWRAVYTVTDSLPSQACYTANAHALARYAALCQENDIVPIVEPEVLIDGNHDLGRSFEVTQHAQHTVFAALADQDVDLRGIVLKPSMVISGAGAADRAGIREVAQETLRCLLSTVPAAVPGIAFLSGGQSDEEATQHLNAMNEIGGSLPWAVTFSYGRALQAAAMKRWAGHSDNVESARQVAFHRAQMNGAAALGQYSSEMEKAA</sequence>
<reference evidence="7" key="1">
    <citation type="submission" date="2015-10" db="EMBL/GenBank/DDBJ databases">
        <authorList>
            <person name="Gilbert D.G."/>
        </authorList>
    </citation>
    <scope>NUCLEOTIDE SEQUENCE</scope>
</reference>
<dbReference type="EC" id="4.1.2.13" evidence="4"/>
<dbReference type="PANTHER" id="PTHR11627">
    <property type="entry name" value="FRUCTOSE-BISPHOSPHATE ALDOLASE"/>
    <property type="match status" value="1"/>
</dbReference>
<organism evidence="7">
    <name type="scientific">hydrothermal vent metagenome</name>
    <dbReference type="NCBI Taxonomy" id="652676"/>
    <lineage>
        <taxon>unclassified sequences</taxon>
        <taxon>metagenomes</taxon>
        <taxon>ecological metagenomes</taxon>
    </lineage>
</organism>
<keyword evidence="6 7" id="KW-0456">Lyase</keyword>
<dbReference type="Pfam" id="PF00274">
    <property type="entry name" value="Glycolytic"/>
    <property type="match status" value="1"/>
</dbReference>
<dbReference type="GO" id="GO:0006096">
    <property type="term" value="P:glycolytic process"/>
    <property type="evidence" value="ECO:0007669"/>
    <property type="project" value="UniProtKB-UniPathway"/>
</dbReference>
<dbReference type="GO" id="GO:0004332">
    <property type="term" value="F:fructose-bisphosphate aldolase activity"/>
    <property type="evidence" value="ECO:0007669"/>
    <property type="project" value="UniProtKB-EC"/>
</dbReference>
<evidence type="ECO:0000256" key="2">
    <source>
        <dbReference type="ARBA" id="ARBA00004714"/>
    </source>
</evidence>
<evidence type="ECO:0000256" key="4">
    <source>
        <dbReference type="ARBA" id="ARBA00013068"/>
    </source>
</evidence>
<dbReference type="NCBIfam" id="NF033379">
    <property type="entry name" value="FrucBisAld_I"/>
    <property type="match status" value="1"/>
</dbReference>
<comment type="similarity">
    <text evidence="3">Belongs to the class I fructose-bisphosphate aldolase family.</text>
</comment>